<dbReference type="InterPro" id="IPR011009">
    <property type="entry name" value="Kinase-like_dom_sf"/>
</dbReference>
<evidence type="ECO:0000256" key="2">
    <source>
        <dbReference type="ARBA" id="ARBA00022729"/>
    </source>
</evidence>
<proteinExistence type="inferred from homology"/>
<dbReference type="PANTHER" id="PTHR23208:SF36">
    <property type="entry name" value="LYSOZYME-RELATED"/>
    <property type="match status" value="1"/>
</dbReference>
<keyword evidence="4" id="KW-1185">Reference proteome</keyword>
<dbReference type="PROSITE" id="PS51904">
    <property type="entry name" value="GLYCOSYL_HYDROL_F25_2"/>
    <property type="match status" value="1"/>
</dbReference>
<dbReference type="GO" id="GO:0006950">
    <property type="term" value="P:response to stress"/>
    <property type="evidence" value="ECO:0007669"/>
    <property type="project" value="UniProtKB-ARBA"/>
</dbReference>
<protein>
    <submittedName>
        <fullName evidence="5">Protein kinase domain-containing protein</fullName>
    </submittedName>
</protein>
<comment type="similarity">
    <text evidence="1">Belongs to the glycosyl hydrolase 25 family.</text>
</comment>
<evidence type="ECO:0000313" key="5">
    <source>
        <dbReference type="WBParaSite" id="ACRNAN_scaffold283.g24754.t1"/>
    </source>
</evidence>
<organism evidence="4 5">
    <name type="scientific">Acrobeloides nanus</name>
    <dbReference type="NCBI Taxonomy" id="290746"/>
    <lineage>
        <taxon>Eukaryota</taxon>
        <taxon>Metazoa</taxon>
        <taxon>Ecdysozoa</taxon>
        <taxon>Nematoda</taxon>
        <taxon>Chromadorea</taxon>
        <taxon>Rhabditida</taxon>
        <taxon>Tylenchina</taxon>
        <taxon>Cephalobomorpha</taxon>
        <taxon>Cephaloboidea</taxon>
        <taxon>Cephalobidae</taxon>
        <taxon>Acrobeloides</taxon>
    </lineage>
</organism>
<dbReference type="GO" id="GO:0016998">
    <property type="term" value="P:cell wall macromolecule catabolic process"/>
    <property type="evidence" value="ECO:0007669"/>
    <property type="project" value="InterPro"/>
</dbReference>
<dbReference type="InterPro" id="IPR002053">
    <property type="entry name" value="Glyco_hydro_25"/>
</dbReference>
<dbReference type="SMART" id="SM00220">
    <property type="entry name" value="S_TKc"/>
    <property type="match status" value="1"/>
</dbReference>
<evidence type="ECO:0000313" key="4">
    <source>
        <dbReference type="Proteomes" id="UP000887540"/>
    </source>
</evidence>
<sequence>MDELFQGDFNKLTFPNISESFDFKIEDFTNLDIIESTRHIVRKGYYKPTNKWVAIKYVPFPRSVYQDDDIQRKLTHLKRESQTFRALSTSPNIVDFYGLCLSDGHLLMCMELMDTTLRKFYKIVHSKPVEATTPVFPEKILGFITVKVLDALAYYSFATTNVGTIAYLPPERFHSYYTHTIIPNSQIAQKSGYDVRSDIWSVGITLAETANGNLPYWKLTESGNRVNEFELESIIVHVDGREITQRSLTDGYSEDIDEPIFYLTMMKEGFEEKKKKGFDIARKLLTAEQFIELKNDGFEFVVSRVSRSTGELDLVGIQNMKNADEAGLKTMAYIYPKVDVKNPSSIRNQIQIAIDALQEANIKNYLQKPVIFFSIFFNLESEWNPKDVTQNQNYILEMINITKENGFIPGIYTFENNWKKIVGDWEALSEVKLWWAQWITLSNALVEFRKFGGWTRPYMRNYSPEQAHDFKDKDWILINHNWLYEFDEEGPEAIKNRRFSLERPQIQNAPKFWKHKSVK</sequence>
<accession>A0A914DLI0</accession>
<dbReference type="PANTHER" id="PTHR23208">
    <property type="entry name" value="LYSOZYME PROTEIN"/>
    <property type="match status" value="1"/>
</dbReference>
<reference evidence="5" key="1">
    <citation type="submission" date="2022-11" db="UniProtKB">
        <authorList>
            <consortium name="WormBaseParasite"/>
        </authorList>
    </citation>
    <scope>IDENTIFICATION</scope>
</reference>
<dbReference type="Gene3D" id="1.10.510.10">
    <property type="entry name" value="Transferase(Phosphotransferase) domain 1"/>
    <property type="match status" value="1"/>
</dbReference>
<keyword evidence="2" id="KW-0732">Signal</keyword>
<evidence type="ECO:0000259" key="3">
    <source>
        <dbReference type="SMART" id="SM00220"/>
    </source>
</evidence>
<dbReference type="GO" id="GO:0004672">
    <property type="term" value="F:protein kinase activity"/>
    <property type="evidence" value="ECO:0007669"/>
    <property type="project" value="InterPro"/>
</dbReference>
<dbReference type="GO" id="GO:0009253">
    <property type="term" value="P:peptidoglycan catabolic process"/>
    <property type="evidence" value="ECO:0007669"/>
    <property type="project" value="InterPro"/>
</dbReference>
<dbReference type="AlphaFoldDB" id="A0A914DLI0"/>
<dbReference type="GO" id="GO:0007165">
    <property type="term" value="P:signal transduction"/>
    <property type="evidence" value="ECO:0007669"/>
    <property type="project" value="TreeGrafter"/>
</dbReference>
<dbReference type="InterPro" id="IPR017853">
    <property type="entry name" value="GH"/>
</dbReference>
<feature type="domain" description="Protein kinase" evidence="3">
    <location>
        <begin position="34"/>
        <end position="301"/>
    </location>
</feature>
<dbReference type="Gene3D" id="3.30.200.20">
    <property type="entry name" value="Phosphorylase Kinase, domain 1"/>
    <property type="match status" value="1"/>
</dbReference>
<name>A0A914DLI0_9BILA</name>
<dbReference type="GO" id="GO:0005524">
    <property type="term" value="F:ATP binding"/>
    <property type="evidence" value="ECO:0007669"/>
    <property type="project" value="InterPro"/>
</dbReference>
<dbReference type="GO" id="GO:0003796">
    <property type="term" value="F:lysozyme activity"/>
    <property type="evidence" value="ECO:0007669"/>
    <property type="project" value="InterPro"/>
</dbReference>
<dbReference type="InterPro" id="IPR051595">
    <property type="entry name" value="GH25_Enzymes"/>
</dbReference>
<dbReference type="Pfam" id="PF00069">
    <property type="entry name" value="Pkinase"/>
    <property type="match status" value="1"/>
</dbReference>
<dbReference type="Proteomes" id="UP000887540">
    <property type="component" value="Unplaced"/>
</dbReference>
<dbReference type="SUPFAM" id="SSF51445">
    <property type="entry name" value="(Trans)glycosidases"/>
    <property type="match status" value="1"/>
</dbReference>
<dbReference type="InterPro" id="IPR000719">
    <property type="entry name" value="Prot_kinase_dom"/>
</dbReference>
<dbReference type="SUPFAM" id="SSF56112">
    <property type="entry name" value="Protein kinase-like (PK-like)"/>
    <property type="match status" value="1"/>
</dbReference>
<dbReference type="Pfam" id="PF01183">
    <property type="entry name" value="Glyco_hydro_25"/>
    <property type="match status" value="1"/>
</dbReference>
<evidence type="ECO:0000256" key="1">
    <source>
        <dbReference type="ARBA" id="ARBA00010646"/>
    </source>
</evidence>
<dbReference type="Gene3D" id="3.20.20.80">
    <property type="entry name" value="Glycosidases"/>
    <property type="match status" value="1"/>
</dbReference>
<dbReference type="WBParaSite" id="ACRNAN_scaffold283.g24754.t1">
    <property type="protein sequence ID" value="ACRNAN_scaffold283.g24754.t1"/>
    <property type="gene ID" value="ACRNAN_scaffold283.g24754"/>
</dbReference>